<keyword evidence="4" id="KW-0677">Repeat</keyword>
<dbReference type="InterPro" id="IPR011990">
    <property type="entry name" value="TPR-like_helical_dom_sf"/>
</dbReference>
<dbReference type="Gene3D" id="3.40.50.2000">
    <property type="entry name" value="Glycogen Phosphorylase B"/>
    <property type="match status" value="1"/>
</dbReference>
<feature type="domain" description="O-GlcNAc transferase C-terminal" evidence="6">
    <location>
        <begin position="370"/>
        <end position="529"/>
    </location>
</feature>
<evidence type="ECO:0000313" key="9">
    <source>
        <dbReference type="Proteomes" id="UP000029738"/>
    </source>
</evidence>
<dbReference type="RefSeq" id="WP_038079601.1">
    <property type="nucleotide sequence ID" value="NZ_JHEG04000001.1"/>
</dbReference>
<dbReference type="EMBL" id="JHEG02000048">
    <property type="protein sequence ID" value="KIE10345.1"/>
    <property type="molecule type" value="Genomic_DNA"/>
</dbReference>
<evidence type="ECO:0000313" key="8">
    <source>
        <dbReference type="EMBL" id="KIE10345.1"/>
    </source>
</evidence>
<comment type="pathway">
    <text evidence="1">Protein modification; protein glycosylation.</text>
</comment>
<name>A0A0C1RDN2_9CYAN</name>
<dbReference type="OrthoDB" id="146908at2"/>
<dbReference type="InterPro" id="IPR029489">
    <property type="entry name" value="OGT/SEC/SPY_C"/>
</dbReference>
<dbReference type="GO" id="GO:0016757">
    <property type="term" value="F:glycosyltransferase activity"/>
    <property type="evidence" value="ECO:0007669"/>
    <property type="project" value="UniProtKB-KW"/>
</dbReference>
<evidence type="ECO:0000256" key="3">
    <source>
        <dbReference type="ARBA" id="ARBA00022679"/>
    </source>
</evidence>
<sequence length="742" mass="85712">MTLKFSFSNCVDLHNQAYQCLIQGDYYQGARLYEQAIAIEPDVKSHYWHLGLVLLLQGHEAEAQTTWLMALVEQEPAEIEQWTVELMSVLETEAQRRLTLRDYSTAWLLRQHIREIQPTNINNLLHLAQLAIKLDTLTNDELNALELIPLLKADILIELDIDLLLQVLQEILNSVPLFPASLEFAQACLPYIEPLPLLRILLQVSVTVAYSMQQPAQGARIAKLCLDIAPDNPEVLRHLAAFYQNSGEHSKGIEIAKQYYSLMENLLDKVLANHMVLRGLMHAGGYWEEASLMFQRHESLLLSLIAEQPSLVDKPHMVRLLTSTFFFPYWRDEAQSNRLIQNEVAKLFQSSLQNSNRELRKQYNSQLILRKTHSKSKKKLKIGYLSAFLKRHSVGWLARWLFEHHNRDLFEIYGYFVCYKDTYHPLQEWYINQVDKAHKLGTHSGEIAKKIYEDEIDILIDLDSITLDISCEVMALKPAPIQVTWLGWDASGIPAIDYYIADPYVLPDSAQNYYTEKIWRLPETYIAVDGFEVGIPSLRREHLDIPNDAVVYLSAQGNYKRHPKTVRLQMQILKEVPNSYFLIKGFADEEAVKDFFIQIAQEEGVNAERLRFLPDVALEAVHRANLYIADVVLDTYPYNGATTTLETLWMCVPLVTKVGQQFAARNSYTMMMNAGVAEGIAWTNEEYVEWGVRLGKDSALRQKIAWQLRQSRLTAPLWNGKRFTCHMEKAYEEMWQRYLEAE</sequence>
<reference evidence="8" key="1">
    <citation type="journal article" date="2015" name="Genome Announc.">
        <title>Draft Genome Sequence of Tolypothrix boutellei Strain VB521301.</title>
        <authorList>
            <person name="Chandrababunaidu M.M."/>
            <person name="Singh D."/>
            <person name="Sen D."/>
            <person name="Bhan S."/>
            <person name="Das S."/>
            <person name="Gupta A."/>
            <person name="Adhikary S.P."/>
            <person name="Tripathy S."/>
        </authorList>
    </citation>
    <scope>NUCLEOTIDE SEQUENCE</scope>
    <source>
        <strain evidence="8">VB521301</strain>
    </source>
</reference>
<dbReference type="Gene3D" id="1.25.40.10">
    <property type="entry name" value="Tetratricopeptide repeat domain"/>
    <property type="match status" value="2"/>
</dbReference>
<dbReference type="EMBL" id="JHEG04000001">
    <property type="protein sequence ID" value="KAF3886316.1"/>
    <property type="molecule type" value="Genomic_DNA"/>
</dbReference>
<proteinExistence type="predicted"/>
<dbReference type="PANTHER" id="PTHR44835:SF1">
    <property type="entry name" value="PROTEIN O-GLCNAC TRANSFERASE"/>
    <property type="match status" value="1"/>
</dbReference>
<dbReference type="STRING" id="1479485.DA73_0217390"/>
<comment type="caution">
    <text evidence="8">The sequence shown here is derived from an EMBL/GenBank/DDBJ whole genome shotgun (WGS) entry which is preliminary data.</text>
</comment>
<keyword evidence="5" id="KW-0802">TPR repeat</keyword>
<evidence type="ECO:0000259" key="6">
    <source>
        <dbReference type="Pfam" id="PF13844"/>
    </source>
</evidence>
<evidence type="ECO:0000256" key="2">
    <source>
        <dbReference type="ARBA" id="ARBA00022676"/>
    </source>
</evidence>
<organism evidence="8">
    <name type="scientific">Tolypothrix bouteillei VB521301</name>
    <dbReference type="NCBI Taxonomy" id="1479485"/>
    <lineage>
        <taxon>Bacteria</taxon>
        <taxon>Bacillati</taxon>
        <taxon>Cyanobacteriota</taxon>
        <taxon>Cyanophyceae</taxon>
        <taxon>Nostocales</taxon>
        <taxon>Tolypothrichaceae</taxon>
        <taxon>Tolypothrix</taxon>
    </lineage>
</organism>
<dbReference type="PANTHER" id="PTHR44835">
    <property type="entry name" value="UDP-N-ACETYLGLUCOSAMINE--PEPTIDE N-ACETYLGLUCOSAMINYLTRANSFERASE SPINDLY-RELATED"/>
    <property type="match status" value="1"/>
</dbReference>
<evidence type="ECO:0000256" key="4">
    <source>
        <dbReference type="ARBA" id="ARBA00022737"/>
    </source>
</evidence>
<keyword evidence="2" id="KW-0328">Glycosyltransferase</keyword>
<protein>
    <submittedName>
        <fullName evidence="8">O-linked N-acetylglucosamine transferase, SPINDLY family protein</fullName>
    </submittedName>
</protein>
<dbReference type="Gene3D" id="3.40.50.11380">
    <property type="match status" value="1"/>
</dbReference>
<accession>A0A0C1RDN2</accession>
<evidence type="ECO:0000313" key="7">
    <source>
        <dbReference type="EMBL" id="KAF3886316.1"/>
    </source>
</evidence>
<dbReference type="SUPFAM" id="SSF48452">
    <property type="entry name" value="TPR-like"/>
    <property type="match status" value="1"/>
</dbReference>
<feature type="domain" description="O-GlcNAc transferase C-terminal" evidence="6">
    <location>
        <begin position="539"/>
        <end position="726"/>
    </location>
</feature>
<evidence type="ECO:0000256" key="5">
    <source>
        <dbReference type="ARBA" id="ARBA00022803"/>
    </source>
</evidence>
<dbReference type="Pfam" id="PF13844">
    <property type="entry name" value="Glyco_transf_41"/>
    <property type="match status" value="2"/>
</dbReference>
<dbReference type="Proteomes" id="UP000029738">
    <property type="component" value="Unassembled WGS sequence"/>
</dbReference>
<gene>
    <name evidence="8" type="ORF">DA73_0217390</name>
    <name evidence="7" type="ORF">DA73_0400013145</name>
</gene>
<keyword evidence="3 8" id="KW-0808">Transferase</keyword>
<dbReference type="AlphaFoldDB" id="A0A0C1RDN2"/>
<keyword evidence="9" id="KW-1185">Reference proteome</keyword>
<reference evidence="7" key="2">
    <citation type="submission" date="2019-11" db="EMBL/GenBank/DDBJ databases">
        <title>Improved Assembly of Tolypothrix boutellei genome.</title>
        <authorList>
            <person name="Sarangi A.N."/>
            <person name="Mukherjee M."/>
            <person name="Ghosh S."/>
            <person name="Singh D."/>
            <person name="Das A."/>
            <person name="Kant S."/>
            <person name="Prusty A."/>
            <person name="Tripathy S."/>
        </authorList>
    </citation>
    <scope>NUCLEOTIDE SEQUENCE</scope>
    <source>
        <strain evidence="7">VB521301</strain>
    </source>
</reference>
<evidence type="ECO:0000256" key="1">
    <source>
        <dbReference type="ARBA" id="ARBA00004922"/>
    </source>
</evidence>
<dbReference type="InterPro" id="IPR051939">
    <property type="entry name" value="Glycosyltr_41/O-GlcNAc_trsf"/>
</dbReference>